<dbReference type="AlphaFoldDB" id="A0A3N4MP64"/>
<name>A0A3N4MP64_9PEZI</name>
<evidence type="ECO:0000313" key="1">
    <source>
        <dbReference type="EMBL" id="RPB29535.1"/>
    </source>
</evidence>
<dbReference type="InParanoid" id="A0A3N4MP64"/>
<evidence type="ECO:0000313" key="2">
    <source>
        <dbReference type="Proteomes" id="UP000267821"/>
    </source>
</evidence>
<organism evidence="1 2">
    <name type="scientific">Terfezia boudieri ATCC MYA-4762</name>
    <dbReference type="NCBI Taxonomy" id="1051890"/>
    <lineage>
        <taxon>Eukaryota</taxon>
        <taxon>Fungi</taxon>
        <taxon>Dikarya</taxon>
        <taxon>Ascomycota</taxon>
        <taxon>Pezizomycotina</taxon>
        <taxon>Pezizomycetes</taxon>
        <taxon>Pezizales</taxon>
        <taxon>Pezizaceae</taxon>
        <taxon>Terfezia</taxon>
    </lineage>
</organism>
<protein>
    <submittedName>
        <fullName evidence="1">Uncharacterized protein</fullName>
    </submittedName>
</protein>
<dbReference type="EMBL" id="ML121527">
    <property type="protein sequence ID" value="RPB29535.1"/>
    <property type="molecule type" value="Genomic_DNA"/>
</dbReference>
<gene>
    <name evidence="1" type="ORF">L211DRAFT_23294</name>
</gene>
<sequence length="151" mass="16781">MPCRIHSKGSQFLLIRRTPSLKPIRTSTMIDRTTLSCLVCHSLLLWASAQFQHIHMHEQVDTHPPDWCAVNMTPTAYASHLQTALARLGGRHLKQKKKKTIPPTSDCITSSHHRGVHCGCIAGAAFVAVINYRTVLLQHLGWVVSDDPGCI</sequence>
<proteinExistence type="predicted"/>
<keyword evidence="2" id="KW-1185">Reference proteome</keyword>
<accession>A0A3N4MP64</accession>
<reference evidence="1 2" key="1">
    <citation type="journal article" date="2018" name="Nat. Ecol. Evol.">
        <title>Pezizomycetes genomes reveal the molecular basis of ectomycorrhizal truffle lifestyle.</title>
        <authorList>
            <person name="Murat C."/>
            <person name="Payen T."/>
            <person name="Noel B."/>
            <person name="Kuo A."/>
            <person name="Morin E."/>
            <person name="Chen J."/>
            <person name="Kohler A."/>
            <person name="Krizsan K."/>
            <person name="Balestrini R."/>
            <person name="Da Silva C."/>
            <person name="Montanini B."/>
            <person name="Hainaut M."/>
            <person name="Levati E."/>
            <person name="Barry K.W."/>
            <person name="Belfiori B."/>
            <person name="Cichocki N."/>
            <person name="Clum A."/>
            <person name="Dockter R.B."/>
            <person name="Fauchery L."/>
            <person name="Guy J."/>
            <person name="Iotti M."/>
            <person name="Le Tacon F."/>
            <person name="Lindquist E.A."/>
            <person name="Lipzen A."/>
            <person name="Malagnac F."/>
            <person name="Mello A."/>
            <person name="Molinier V."/>
            <person name="Miyauchi S."/>
            <person name="Poulain J."/>
            <person name="Riccioni C."/>
            <person name="Rubini A."/>
            <person name="Sitrit Y."/>
            <person name="Splivallo R."/>
            <person name="Traeger S."/>
            <person name="Wang M."/>
            <person name="Zifcakova L."/>
            <person name="Wipf D."/>
            <person name="Zambonelli A."/>
            <person name="Paolocci F."/>
            <person name="Nowrousian M."/>
            <person name="Ottonello S."/>
            <person name="Baldrian P."/>
            <person name="Spatafora J.W."/>
            <person name="Henrissat B."/>
            <person name="Nagy L.G."/>
            <person name="Aury J.M."/>
            <person name="Wincker P."/>
            <person name="Grigoriev I.V."/>
            <person name="Bonfante P."/>
            <person name="Martin F.M."/>
        </authorList>
    </citation>
    <scope>NUCLEOTIDE SEQUENCE [LARGE SCALE GENOMIC DNA]</scope>
    <source>
        <strain evidence="1 2">ATCC MYA-4762</strain>
    </source>
</reference>
<dbReference type="Proteomes" id="UP000267821">
    <property type="component" value="Unassembled WGS sequence"/>
</dbReference>